<dbReference type="PANTHER" id="PTHR43747">
    <property type="entry name" value="FAD-BINDING PROTEIN"/>
    <property type="match status" value="1"/>
</dbReference>
<dbReference type="Pfam" id="PF04820">
    <property type="entry name" value="Trp_halogenase"/>
    <property type="match status" value="2"/>
</dbReference>
<evidence type="ECO:0000313" key="2">
    <source>
        <dbReference type="Proteomes" id="UP000321577"/>
    </source>
</evidence>
<dbReference type="PANTHER" id="PTHR43747:SF1">
    <property type="entry name" value="SLR1998 PROTEIN"/>
    <property type="match status" value="1"/>
</dbReference>
<evidence type="ECO:0000313" key="1">
    <source>
        <dbReference type="EMBL" id="GEP41678.1"/>
    </source>
</evidence>
<protein>
    <submittedName>
        <fullName evidence="1">Alkylhalidase</fullName>
    </submittedName>
</protein>
<dbReference type="InterPro" id="IPR050816">
    <property type="entry name" value="Flavin-dep_Halogenase_NPB"/>
</dbReference>
<comment type="caution">
    <text evidence="1">The sequence shown here is derived from an EMBL/GenBank/DDBJ whole genome shotgun (WGS) entry which is preliminary data.</text>
</comment>
<dbReference type="AlphaFoldDB" id="A0A512M4N4"/>
<dbReference type="PRINTS" id="PR00420">
    <property type="entry name" value="RNGMNOXGNASE"/>
</dbReference>
<dbReference type="GO" id="GO:0004497">
    <property type="term" value="F:monooxygenase activity"/>
    <property type="evidence" value="ECO:0007669"/>
    <property type="project" value="InterPro"/>
</dbReference>
<dbReference type="Proteomes" id="UP000321577">
    <property type="component" value="Unassembled WGS sequence"/>
</dbReference>
<proteinExistence type="predicted"/>
<reference evidence="1 2" key="1">
    <citation type="submission" date="2019-07" db="EMBL/GenBank/DDBJ databases">
        <title>Whole genome shotgun sequence of Brevifollis gellanilyticus NBRC 108608.</title>
        <authorList>
            <person name="Hosoyama A."/>
            <person name="Uohara A."/>
            <person name="Ohji S."/>
            <person name="Ichikawa N."/>
        </authorList>
    </citation>
    <scope>NUCLEOTIDE SEQUENCE [LARGE SCALE GENOMIC DNA]</scope>
    <source>
        <strain evidence="1 2">NBRC 108608</strain>
    </source>
</reference>
<keyword evidence="2" id="KW-1185">Reference proteome</keyword>
<accession>A0A512M4N4</accession>
<dbReference type="InterPro" id="IPR036188">
    <property type="entry name" value="FAD/NAD-bd_sf"/>
</dbReference>
<dbReference type="SUPFAM" id="SSF51905">
    <property type="entry name" value="FAD/NAD(P)-binding domain"/>
    <property type="match status" value="1"/>
</dbReference>
<sequence length="432" mass="48965">MDESQPLHQYTLSMHHTYDAIVIGGGPAGASSSAILAEYGHNVLVIEREKFPRYHIGESLIPFTYYPLERLGLIDRMQKSHFVKKYSVCFVPPNGRTSQPFYFFTRYDRETVAQSWQVLRSEFDKMVLDHAREKGVEVREQTSVKELLRDESGRVIGVRAVTQDGQEVDFHGKITLDCTGKEAFTTVRNGWRVRDPYLNKVAVWTYYKGSRRLEGVDEGQTTVAFVQDKGWFWHIPQHNDMVSVGVVAEGKYLSRDGVKNPKDIFHREVEENLWIKDCLSVGEQVGDYFITSEYTHHARHCGSDGLLLVGDAFAFLDPVFSSGLMFALKSGVLAGEEIHKGLVEGDLSPARFTEYARVLREGVENMRKLVYAFYNPDFSFGQLIKKHPDAAGPVTDCLSGDVNKDYSVLWDQIRDLVPLPENMPLGEPALRA</sequence>
<organism evidence="1 2">
    <name type="scientific">Brevifollis gellanilyticus</name>
    <dbReference type="NCBI Taxonomy" id="748831"/>
    <lineage>
        <taxon>Bacteria</taxon>
        <taxon>Pseudomonadati</taxon>
        <taxon>Verrucomicrobiota</taxon>
        <taxon>Verrucomicrobiia</taxon>
        <taxon>Verrucomicrobiales</taxon>
        <taxon>Verrucomicrobiaceae</taxon>
    </lineage>
</organism>
<dbReference type="InterPro" id="IPR006905">
    <property type="entry name" value="Flavin_halogenase"/>
</dbReference>
<name>A0A512M4N4_9BACT</name>
<dbReference type="EMBL" id="BKAG01000004">
    <property type="protein sequence ID" value="GEP41678.1"/>
    <property type="molecule type" value="Genomic_DNA"/>
</dbReference>
<gene>
    <name evidence="1" type="ORF">BGE01nite_09690</name>
</gene>
<dbReference type="Gene3D" id="3.50.50.60">
    <property type="entry name" value="FAD/NAD(P)-binding domain"/>
    <property type="match status" value="1"/>
</dbReference>